<dbReference type="Pfam" id="PF04290">
    <property type="entry name" value="DctQ"/>
    <property type="match status" value="1"/>
</dbReference>
<reference evidence="11 12" key="1">
    <citation type="submission" date="2016-11" db="EMBL/GenBank/DDBJ databases">
        <authorList>
            <person name="Varghese N."/>
            <person name="Submissions S."/>
        </authorList>
    </citation>
    <scope>NUCLEOTIDE SEQUENCE [LARGE SCALE GENOMIC DNA]</scope>
    <source>
        <strain evidence="11 12">DSM 29620</strain>
    </source>
</reference>
<feature type="domain" description="Tripartite ATP-independent periplasmic transporters DctQ component" evidence="10">
    <location>
        <begin position="35"/>
        <end position="164"/>
    </location>
</feature>
<keyword evidence="6 9" id="KW-1133">Transmembrane helix</keyword>
<proteinExistence type="inferred from homology"/>
<gene>
    <name evidence="11" type="ORF">SAMN05444142_103479</name>
</gene>
<dbReference type="InterPro" id="IPR007387">
    <property type="entry name" value="TRAP_DctQ"/>
</dbReference>
<sequence length="177" mass="19717">MTTRPTTGVWRRVLRIHDAISLAGFAGGAVALGLIVVIYAYEVTVRYFFISPTMWASDFVSFLLLISVFLVIPWLSREGGHVAVTLLPDMMPARWADRFLRVGFLVAAIVCLWSAWISVQETQRLIERGTTTLTTVRIPKWTLIAFVTYGLANAGLYFLRVAARPTARLQTGDTSHA</sequence>
<dbReference type="PANTHER" id="PTHR35011">
    <property type="entry name" value="2,3-DIKETO-L-GULONATE TRAP TRANSPORTER SMALL PERMEASE PROTEIN YIAM"/>
    <property type="match status" value="1"/>
</dbReference>
<dbReference type="Proteomes" id="UP000324252">
    <property type="component" value="Unassembled WGS sequence"/>
</dbReference>
<evidence type="ECO:0000256" key="6">
    <source>
        <dbReference type="ARBA" id="ARBA00022989"/>
    </source>
</evidence>
<protein>
    <recommendedName>
        <fullName evidence="9">TRAP transporter small permease protein</fullName>
    </recommendedName>
</protein>
<evidence type="ECO:0000256" key="2">
    <source>
        <dbReference type="ARBA" id="ARBA00022448"/>
    </source>
</evidence>
<keyword evidence="2 9" id="KW-0813">Transport</keyword>
<comment type="similarity">
    <text evidence="8 9">Belongs to the TRAP transporter small permease family.</text>
</comment>
<comment type="function">
    <text evidence="9">Part of the tripartite ATP-independent periplasmic (TRAP) transport system.</text>
</comment>
<feature type="transmembrane region" description="Helical" evidence="9">
    <location>
        <begin position="138"/>
        <end position="159"/>
    </location>
</feature>
<evidence type="ECO:0000313" key="12">
    <source>
        <dbReference type="Proteomes" id="UP000324252"/>
    </source>
</evidence>
<evidence type="ECO:0000256" key="8">
    <source>
        <dbReference type="ARBA" id="ARBA00038436"/>
    </source>
</evidence>
<dbReference type="GO" id="GO:0022857">
    <property type="term" value="F:transmembrane transporter activity"/>
    <property type="evidence" value="ECO:0007669"/>
    <property type="project" value="UniProtKB-UniRule"/>
</dbReference>
<name>A0A1H0IYQ8_9RHOB</name>
<organism evidence="11 12">
    <name type="scientific">Lutimaribacter pacificus</name>
    <dbReference type="NCBI Taxonomy" id="391948"/>
    <lineage>
        <taxon>Bacteria</taxon>
        <taxon>Pseudomonadati</taxon>
        <taxon>Pseudomonadota</taxon>
        <taxon>Alphaproteobacteria</taxon>
        <taxon>Rhodobacterales</taxon>
        <taxon>Roseobacteraceae</taxon>
        <taxon>Lutimaribacter</taxon>
    </lineage>
</organism>
<feature type="transmembrane region" description="Helical" evidence="9">
    <location>
        <begin position="20"/>
        <end position="41"/>
    </location>
</feature>
<keyword evidence="4 9" id="KW-0997">Cell inner membrane</keyword>
<evidence type="ECO:0000256" key="1">
    <source>
        <dbReference type="ARBA" id="ARBA00004429"/>
    </source>
</evidence>
<evidence type="ECO:0000313" key="11">
    <source>
        <dbReference type="EMBL" id="SHK16312.1"/>
    </source>
</evidence>
<dbReference type="RefSeq" id="WP_149788673.1">
    <property type="nucleotide sequence ID" value="NZ_FNIO01000005.1"/>
</dbReference>
<dbReference type="AlphaFoldDB" id="A0A1H0IYQ8"/>
<evidence type="ECO:0000256" key="5">
    <source>
        <dbReference type="ARBA" id="ARBA00022692"/>
    </source>
</evidence>
<dbReference type="EMBL" id="FQZZ01000003">
    <property type="protein sequence ID" value="SHK16312.1"/>
    <property type="molecule type" value="Genomic_DNA"/>
</dbReference>
<keyword evidence="3" id="KW-1003">Cell membrane</keyword>
<evidence type="ECO:0000256" key="4">
    <source>
        <dbReference type="ARBA" id="ARBA00022519"/>
    </source>
</evidence>
<dbReference type="InterPro" id="IPR055348">
    <property type="entry name" value="DctQ"/>
</dbReference>
<keyword evidence="12" id="KW-1185">Reference proteome</keyword>
<accession>A0A1H0IYQ8</accession>
<comment type="subunit">
    <text evidence="9">The complex comprises the extracytoplasmic solute receptor protein and the two transmembrane proteins.</text>
</comment>
<keyword evidence="7 9" id="KW-0472">Membrane</keyword>
<evidence type="ECO:0000256" key="9">
    <source>
        <dbReference type="RuleBase" id="RU369079"/>
    </source>
</evidence>
<keyword evidence="5 9" id="KW-0812">Transmembrane</keyword>
<comment type="subcellular location">
    <subcellularLocation>
        <location evidence="1 9">Cell inner membrane</location>
        <topology evidence="1 9">Multi-pass membrane protein</topology>
    </subcellularLocation>
</comment>
<evidence type="ECO:0000256" key="3">
    <source>
        <dbReference type="ARBA" id="ARBA00022475"/>
    </source>
</evidence>
<dbReference type="GO" id="GO:0015740">
    <property type="term" value="P:C4-dicarboxylate transport"/>
    <property type="evidence" value="ECO:0007669"/>
    <property type="project" value="TreeGrafter"/>
</dbReference>
<evidence type="ECO:0000259" key="10">
    <source>
        <dbReference type="Pfam" id="PF04290"/>
    </source>
</evidence>
<evidence type="ECO:0000256" key="7">
    <source>
        <dbReference type="ARBA" id="ARBA00023136"/>
    </source>
</evidence>
<dbReference type="OrthoDB" id="4964541at2"/>
<feature type="transmembrane region" description="Helical" evidence="9">
    <location>
        <begin position="99"/>
        <end position="118"/>
    </location>
</feature>
<feature type="transmembrane region" description="Helical" evidence="9">
    <location>
        <begin position="47"/>
        <end position="72"/>
    </location>
</feature>
<dbReference type="GO" id="GO:0005886">
    <property type="term" value="C:plasma membrane"/>
    <property type="evidence" value="ECO:0007669"/>
    <property type="project" value="UniProtKB-SubCell"/>
</dbReference>
<dbReference type="PANTHER" id="PTHR35011:SF10">
    <property type="entry name" value="TRAP TRANSPORTER SMALL PERMEASE PROTEIN"/>
    <property type="match status" value="1"/>
</dbReference>